<comment type="caution">
    <text evidence="1">The sequence shown here is derived from an EMBL/GenBank/DDBJ whole genome shotgun (WGS) entry which is preliminary data.</text>
</comment>
<dbReference type="Proteomes" id="UP000657177">
    <property type="component" value="Unassembled WGS sequence"/>
</dbReference>
<dbReference type="EMBL" id="JAAKDE010000014">
    <property type="protein sequence ID" value="MBA2133407.1"/>
    <property type="molecule type" value="Genomic_DNA"/>
</dbReference>
<evidence type="ECO:0000313" key="1">
    <source>
        <dbReference type="EMBL" id="MBA2133407.1"/>
    </source>
</evidence>
<dbReference type="RefSeq" id="WP_181339874.1">
    <property type="nucleotide sequence ID" value="NZ_JAAKDE010000014.1"/>
</dbReference>
<gene>
    <name evidence="1" type="ORF">G5B42_07615</name>
</gene>
<reference evidence="1" key="1">
    <citation type="submission" date="2020-06" db="EMBL/GenBank/DDBJ databases">
        <title>Novel chitinolytic bacterium.</title>
        <authorList>
            <person name="Ungkulpasvich U."/>
            <person name="Kosugi A."/>
            <person name="Uke A."/>
        </authorList>
    </citation>
    <scope>NUCLEOTIDE SEQUENCE</scope>
    <source>
        <strain evidence="1">UUS1-1</strain>
    </source>
</reference>
<keyword evidence="2" id="KW-1185">Reference proteome</keyword>
<name>A0A8J6HXQ5_9FIRM</name>
<organism evidence="1 2">
    <name type="scientific">Capillibacterium thermochitinicola</name>
    <dbReference type="NCBI Taxonomy" id="2699427"/>
    <lineage>
        <taxon>Bacteria</taxon>
        <taxon>Bacillati</taxon>
        <taxon>Bacillota</taxon>
        <taxon>Capillibacterium</taxon>
    </lineage>
</organism>
<dbReference type="Gene3D" id="3.90.1010.20">
    <property type="match status" value="2"/>
</dbReference>
<evidence type="ECO:0000313" key="2">
    <source>
        <dbReference type="Proteomes" id="UP000657177"/>
    </source>
</evidence>
<accession>A0A8J6HXQ5</accession>
<protein>
    <submittedName>
        <fullName evidence="1">Uncharacterized protein</fullName>
    </submittedName>
</protein>
<dbReference type="PROSITE" id="PS51257">
    <property type="entry name" value="PROKAR_LIPOPROTEIN"/>
    <property type="match status" value="1"/>
</dbReference>
<sequence length="331" mass="34244">MKKLFLLILVVLLVVGLMAGCGKAKPEKVKTGLAVITGVGKSTNAGAEPGQAQIDSTVVAVTVDSKGKIVKCVIDAVQSRIRFDASGKILTPLTTEFPTKNELGEAYGMKRASGIGKEWNEQAAALAKYVEGKTVNEVKNIAVDASKHPTGSDLKASVTMAIGDYIAAIEKAVARAQDLGATAADQLRLGVVTTMAKSTNAGENLGLAEAYSTYVAITQDAKGTITSCVIDASQGRVNFNSSGQITTDLSAPIKSKNELGEAYGMKRVSGIGKEWNEQAAAFAKYVTGKTPAQVAAIAVDASQHPVDKDLLATVTVAIGDFKAALAKAAGQ</sequence>
<dbReference type="AlphaFoldDB" id="A0A8J6HXQ5"/>
<proteinExistence type="predicted"/>